<feature type="region of interest" description="Disordered" evidence="1">
    <location>
        <begin position="189"/>
        <end position="222"/>
    </location>
</feature>
<feature type="region of interest" description="Disordered" evidence="1">
    <location>
        <begin position="25"/>
        <end position="81"/>
    </location>
</feature>
<gene>
    <name evidence="2" type="ORF">ECRASSUSDP1_LOCUS24574</name>
</gene>
<dbReference type="EMBL" id="CAMPGE010025313">
    <property type="protein sequence ID" value="CAI2383083.1"/>
    <property type="molecule type" value="Genomic_DNA"/>
</dbReference>
<dbReference type="AlphaFoldDB" id="A0AAD1Y0U9"/>
<protein>
    <submittedName>
        <fullName evidence="2">Uncharacterized protein</fullName>
    </submittedName>
</protein>
<sequence>MPKPRSRSKPIDTLNMKLQSVCEKSMEQKSVLATGERRSRNIEALAKPKSMKVNGKPPLASSTYKNVPLREESSSNSQSSTEMIKQMWNYNLPNNEESESDSNEHMKIQYQYHSQNLPKINQQNERIFDTGWGRRNLTPAYRHYNHLSNSETKVKHKKVYLSTCQRAEITQIDNFPVEENNDFLNGHYADYDSKEPKTETKTIQKLDSDNSDDEEPTPEFFSKNGTKVYLDRRVYGDNAMHKKKTAKQDFKEEVNNKAKKFRMALKKAQEYKSAKVPKPSLVQKLLVEKMKKKKRLDLLSEMNKPVEIKESVGKMDEIEYAMYINNRNAKKRKKINYERDRAKNREMERLPIKREEAKEIKKNAGKISCVATEKRLWTGQNGLFEKKAIKDYFTHVDHHNFNRVCHSSLYSNCSRGIRKNTEESIRISDTKILRRRRQMSLCFMIRSWMNSTLRVINLWKKRERR</sequence>
<feature type="compositionally biased region" description="Basic and acidic residues" evidence="1">
    <location>
        <begin position="189"/>
        <end position="208"/>
    </location>
</feature>
<keyword evidence="3" id="KW-1185">Reference proteome</keyword>
<name>A0AAD1Y0U9_EUPCR</name>
<accession>A0AAD1Y0U9</accession>
<proteinExistence type="predicted"/>
<evidence type="ECO:0000256" key="1">
    <source>
        <dbReference type="SAM" id="MobiDB-lite"/>
    </source>
</evidence>
<comment type="caution">
    <text evidence="2">The sequence shown here is derived from an EMBL/GenBank/DDBJ whole genome shotgun (WGS) entry which is preliminary data.</text>
</comment>
<evidence type="ECO:0000313" key="3">
    <source>
        <dbReference type="Proteomes" id="UP001295684"/>
    </source>
</evidence>
<dbReference type="Proteomes" id="UP001295684">
    <property type="component" value="Unassembled WGS sequence"/>
</dbReference>
<evidence type="ECO:0000313" key="2">
    <source>
        <dbReference type="EMBL" id="CAI2383083.1"/>
    </source>
</evidence>
<reference evidence="2" key="1">
    <citation type="submission" date="2023-07" db="EMBL/GenBank/DDBJ databases">
        <authorList>
            <consortium name="AG Swart"/>
            <person name="Singh M."/>
            <person name="Singh A."/>
            <person name="Seah K."/>
            <person name="Emmerich C."/>
        </authorList>
    </citation>
    <scope>NUCLEOTIDE SEQUENCE</scope>
    <source>
        <strain evidence="2">DP1</strain>
    </source>
</reference>
<organism evidence="2 3">
    <name type="scientific">Euplotes crassus</name>
    <dbReference type="NCBI Taxonomy" id="5936"/>
    <lineage>
        <taxon>Eukaryota</taxon>
        <taxon>Sar</taxon>
        <taxon>Alveolata</taxon>
        <taxon>Ciliophora</taxon>
        <taxon>Intramacronucleata</taxon>
        <taxon>Spirotrichea</taxon>
        <taxon>Hypotrichia</taxon>
        <taxon>Euplotida</taxon>
        <taxon>Euplotidae</taxon>
        <taxon>Moneuplotes</taxon>
    </lineage>
</organism>